<dbReference type="GO" id="GO:0006508">
    <property type="term" value="P:proteolysis"/>
    <property type="evidence" value="ECO:0007669"/>
    <property type="project" value="UniProtKB-KW"/>
</dbReference>
<keyword evidence="18" id="KW-1185">Reference proteome</keyword>
<dbReference type="Pfam" id="PF02163">
    <property type="entry name" value="Peptidase_M50"/>
    <property type="match status" value="2"/>
</dbReference>
<keyword evidence="13 14" id="KW-0472">Membrane</keyword>
<dbReference type="Gene3D" id="3.10.580.10">
    <property type="entry name" value="CBS-domain"/>
    <property type="match status" value="1"/>
</dbReference>
<keyword evidence="8 14" id="KW-0378">Hydrolase</keyword>
<protein>
    <recommendedName>
        <fullName evidence="14">Zinc metalloprotease</fullName>
    </recommendedName>
</protein>
<dbReference type="PANTHER" id="PTHR39188:SF3">
    <property type="entry name" value="STAGE IV SPORULATION PROTEIN FB"/>
    <property type="match status" value="1"/>
</dbReference>
<evidence type="ECO:0000313" key="17">
    <source>
        <dbReference type="EMBL" id="MDO1444885.1"/>
    </source>
</evidence>
<evidence type="ECO:0000256" key="5">
    <source>
        <dbReference type="ARBA" id="ARBA00022692"/>
    </source>
</evidence>
<evidence type="ECO:0000256" key="4">
    <source>
        <dbReference type="ARBA" id="ARBA00022670"/>
    </source>
</evidence>
<dbReference type="SMART" id="SM00116">
    <property type="entry name" value="CBS"/>
    <property type="match status" value="2"/>
</dbReference>
<evidence type="ECO:0000256" key="14">
    <source>
        <dbReference type="PIRNR" id="PIRNR006404"/>
    </source>
</evidence>
<gene>
    <name evidence="17" type="ORF">Q0590_01415</name>
</gene>
<dbReference type="PANTHER" id="PTHR39188">
    <property type="entry name" value="MEMBRANE-ASSOCIATED ZINC METALLOPROTEASE M50B"/>
    <property type="match status" value="1"/>
</dbReference>
<evidence type="ECO:0000313" key="18">
    <source>
        <dbReference type="Proteomes" id="UP001168528"/>
    </source>
</evidence>
<dbReference type="InterPro" id="IPR046342">
    <property type="entry name" value="CBS_dom_sf"/>
</dbReference>
<evidence type="ECO:0000256" key="11">
    <source>
        <dbReference type="ARBA" id="ARBA00023049"/>
    </source>
</evidence>
<dbReference type="InterPro" id="IPR008915">
    <property type="entry name" value="Peptidase_M50"/>
</dbReference>
<keyword evidence="7" id="KW-0677">Repeat</keyword>
<dbReference type="PIRSF" id="PIRSF006404">
    <property type="entry name" value="UCP006404_Pept_M50_CBS"/>
    <property type="match status" value="1"/>
</dbReference>
<evidence type="ECO:0000256" key="12">
    <source>
        <dbReference type="ARBA" id="ARBA00023122"/>
    </source>
</evidence>
<evidence type="ECO:0000259" key="16">
    <source>
        <dbReference type="PROSITE" id="PS51371"/>
    </source>
</evidence>
<evidence type="ECO:0000256" key="15">
    <source>
        <dbReference type="PROSITE-ProRule" id="PRU00703"/>
    </source>
</evidence>
<dbReference type="GO" id="GO:0008233">
    <property type="term" value="F:peptidase activity"/>
    <property type="evidence" value="ECO:0007669"/>
    <property type="project" value="UniProtKB-KW"/>
</dbReference>
<evidence type="ECO:0000256" key="10">
    <source>
        <dbReference type="ARBA" id="ARBA00022989"/>
    </source>
</evidence>
<dbReference type="Pfam" id="PF00571">
    <property type="entry name" value="CBS"/>
    <property type="match status" value="2"/>
</dbReference>
<comment type="similarity">
    <text evidence="2 14">Belongs to the peptidase M50B family.</text>
</comment>
<feature type="transmembrane region" description="Helical" evidence="14">
    <location>
        <begin position="12"/>
        <end position="30"/>
    </location>
</feature>
<evidence type="ECO:0000256" key="2">
    <source>
        <dbReference type="ARBA" id="ARBA00007931"/>
    </source>
</evidence>
<dbReference type="RefSeq" id="WP_302035686.1">
    <property type="nucleotide sequence ID" value="NZ_JAUKPO010000001.1"/>
</dbReference>
<keyword evidence="9 14" id="KW-0862">Zinc</keyword>
<keyword evidence="3" id="KW-1003">Cell membrane</keyword>
<name>A0ABT8QYG9_9BACT</name>
<evidence type="ECO:0000256" key="9">
    <source>
        <dbReference type="ARBA" id="ARBA00022833"/>
    </source>
</evidence>
<feature type="transmembrane region" description="Helical" evidence="14">
    <location>
        <begin position="42"/>
        <end position="61"/>
    </location>
</feature>
<feature type="domain" description="CBS" evidence="16">
    <location>
        <begin position="241"/>
        <end position="296"/>
    </location>
</feature>
<keyword evidence="6 14" id="KW-0479">Metal-binding</keyword>
<comment type="caution">
    <text evidence="14">Lacks conserved residue(s) required for the propagation of feature annotation.</text>
</comment>
<evidence type="ECO:0000256" key="1">
    <source>
        <dbReference type="ARBA" id="ARBA00004651"/>
    </source>
</evidence>
<organism evidence="17 18">
    <name type="scientific">Rhodocytophaga aerolata</name>
    <dbReference type="NCBI Taxonomy" id="455078"/>
    <lineage>
        <taxon>Bacteria</taxon>
        <taxon>Pseudomonadati</taxon>
        <taxon>Bacteroidota</taxon>
        <taxon>Cytophagia</taxon>
        <taxon>Cytophagales</taxon>
        <taxon>Rhodocytophagaceae</taxon>
        <taxon>Rhodocytophaga</taxon>
    </lineage>
</organism>
<keyword evidence="4 14" id="KW-0645">Protease</keyword>
<dbReference type="PROSITE" id="PS51371">
    <property type="entry name" value="CBS"/>
    <property type="match status" value="1"/>
</dbReference>
<keyword evidence="5 14" id="KW-0812">Transmembrane</keyword>
<evidence type="ECO:0000256" key="6">
    <source>
        <dbReference type="ARBA" id="ARBA00022723"/>
    </source>
</evidence>
<keyword evidence="11 14" id="KW-0482">Metalloprotease</keyword>
<comment type="caution">
    <text evidence="17">The sequence shown here is derived from an EMBL/GenBank/DDBJ whole genome shotgun (WGS) entry which is preliminary data.</text>
</comment>
<comment type="cofactor">
    <cofactor evidence="14">
        <name>Zn(2+)</name>
        <dbReference type="ChEBI" id="CHEBI:29105"/>
    </cofactor>
    <text evidence="14">Binds 1 zinc ion per subunit.</text>
</comment>
<comment type="subcellular location">
    <subcellularLocation>
        <location evidence="1">Cell membrane</location>
        <topology evidence="1">Multi-pass membrane protein</topology>
    </subcellularLocation>
</comment>
<accession>A0ABT8QYG9</accession>
<evidence type="ECO:0000256" key="13">
    <source>
        <dbReference type="ARBA" id="ARBA00023136"/>
    </source>
</evidence>
<dbReference type="InterPro" id="IPR000644">
    <property type="entry name" value="CBS_dom"/>
</dbReference>
<proteinExistence type="inferred from homology"/>
<dbReference type="InterPro" id="IPR016483">
    <property type="entry name" value="UCP006404_Pept_M50_CBS"/>
</dbReference>
<feature type="transmembrane region" description="Helical" evidence="14">
    <location>
        <begin position="99"/>
        <end position="120"/>
    </location>
</feature>
<reference evidence="17" key="1">
    <citation type="submission" date="2023-07" db="EMBL/GenBank/DDBJ databases">
        <title>The genome sequence of Rhodocytophaga aerolata KACC 12507.</title>
        <authorList>
            <person name="Zhang X."/>
        </authorList>
    </citation>
    <scope>NUCLEOTIDE SEQUENCE</scope>
    <source>
        <strain evidence="17">KACC 12507</strain>
    </source>
</reference>
<evidence type="ECO:0000256" key="3">
    <source>
        <dbReference type="ARBA" id="ARBA00022475"/>
    </source>
</evidence>
<dbReference type="EMBL" id="JAUKPO010000001">
    <property type="protein sequence ID" value="MDO1444885.1"/>
    <property type="molecule type" value="Genomic_DNA"/>
</dbReference>
<keyword evidence="12 15" id="KW-0129">CBS domain</keyword>
<keyword evidence="10 14" id="KW-1133">Transmembrane helix</keyword>
<evidence type="ECO:0000256" key="7">
    <source>
        <dbReference type="ARBA" id="ARBA00022737"/>
    </source>
</evidence>
<dbReference type="Proteomes" id="UP001168528">
    <property type="component" value="Unassembled WGS sequence"/>
</dbReference>
<dbReference type="CDD" id="cd06164">
    <property type="entry name" value="S2P-M50_SpoIVFB_CBS"/>
    <property type="match status" value="1"/>
</dbReference>
<dbReference type="SUPFAM" id="SSF54631">
    <property type="entry name" value="CBS-domain pair"/>
    <property type="match status" value="1"/>
</dbReference>
<sequence>MGRSLVLGRIAGIKILVHWTFLLLLGWIVISGVSKGNDTPTIINTVVFVLSIFVCVLLHELGHSLTAKRYGVDTKKITLLPIGGVASLERIPEDPRQELWVAVAGPAVNVVIALLLFPFIQTDQLFINEETAGIASTAGFLNSLFRINVALVVFNIIPAFPMDGGRILRALLAMRMGRMRATQIAANLGQFLALGFVFFGLTSGNPILILIGIFVYFGARTENVMVQHLELLKDYTVQSAMITNFVTLSPADSVKDAADKLLSGSDQDLIVVDNGQAIGIMTRSLIINSLRENRAGEAVTEIMERNFDTVAISDRLTEVYANAQRKKNAFFPVVEGNRLIGVIDMNNIQEFVMIRSALSYG</sequence>
<evidence type="ECO:0000256" key="8">
    <source>
        <dbReference type="ARBA" id="ARBA00022801"/>
    </source>
</evidence>